<dbReference type="Proteomes" id="UP000664132">
    <property type="component" value="Unassembled WGS sequence"/>
</dbReference>
<name>A0A8H7T0Y0_9HELO</name>
<dbReference type="InterPro" id="IPR056764">
    <property type="entry name" value="LbH_EIF2B3/5"/>
</dbReference>
<comment type="subunit">
    <text evidence="8">Component of the translation initiation factor 2B (eIF2B) complex which is a heterodecamer of two sets of five different subunits: alpha, beta, gamma, delta and epsilon. Subunits alpha, beta and delta comprise a regulatory subcomplex and subunits epsilon and gamma comprise a catalytic subcomplex. Within the complex, the hexameric regulatory complex resides at the center, with the two heterodimeric catalytic subcomplexes bound on opposite sides.</text>
</comment>
<dbReference type="GO" id="GO:0005851">
    <property type="term" value="C:eukaryotic translation initiation factor 2B complex"/>
    <property type="evidence" value="ECO:0007669"/>
    <property type="project" value="TreeGrafter"/>
</dbReference>
<comment type="similarity">
    <text evidence="2">Belongs to the eIF-2B gamma/epsilon subunits family.</text>
</comment>
<evidence type="ECO:0000256" key="7">
    <source>
        <dbReference type="ARBA" id="ARBA00044229"/>
    </source>
</evidence>
<dbReference type="GO" id="GO:0005829">
    <property type="term" value="C:cytosol"/>
    <property type="evidence" value="ECO:0007669"/>
    <property type="project" value="UniProtKB-SubCell"/>
</dbReference>
<dbReference type="OrthoDB" id="10250549at2759"/>
<dbReference type="Gene3D" id="3.90.550.10">
    <property type="entry name" value="Spore Coat Polysaccharide Biosynthesis Protein SpsA, Chain A"/>
    <property type="match status" value="1"/>
</dbReference>
<dbReference type="PANTHER" id="PTHR45989">
    <property type="entry name" value="TRANSLATION INITIATION FACTOR EIF-2B SUBUNIT GAMMA"/>
    <property type="match status" value="1"/>
</dbReference>
<evidence type="ECO:0000256" key="5">
    <source>
        <dbReference type="ARBA" id="ARBA00022917"/>
    </source>
</evidence>
<keyword evidence="12" id="KW-1185">Reference proteome</keyword>
<accession>A0A8H7T0Y0</accession>
<feature type="region of interest" description="Disordered" evidence="9">
    <location>
        <begin position="511"/>
        <end position="555"/>
    </location>
</feature>
<organism evidence="11 12">
    <name type="scientific">Cadophora malorum</name>
    <dbReference type="NCBI Taxonomy" id="108018"/>
    <lineage>
        <taxon>Eukaryota</taxon>
        <taxon>Fungi</taxon>
        <taxon>Dikarya</taxon>
        <taxon>Ascomycota</taxon>
        <taxon>Pezizomycotina</taxon>
        <taxon>Leotiomycetes</taxon>
        <taxon>Helotiales</taxon>
        <taxon>Ploettnerulaceae</taxon>
        <taxon>Cadophora</taxon>
    </lineage>
</organism>
<evidence type="ECO:0000256" key="8">
    <source>
        <dbReference type="ARBA" id="ARBA00046432"/>
    </source>
</evidence>
<evidence type="ECO:0000256" key="1">
    <source>
        <dbReference type="ARBA" id="ARBA00004514"/>
    </source>
</evidence>
<gene>
    <name evidence="11" type="ORF">IFR04_014341</name>
</gene>
<feature type="domain" description="EIF2B subunit epsilon/gamma LbH" evidence="10">
    <location>
        <begin position="423"/>
        <end position="511"/>
    </location>
</feature>
<dbReference type="GO" id="GO:0002183">
    <property type="term" value="P:cytoplasmic translational initiation"/>
    <property type="evidence" value="ECO:0007669"/>
    <property type="project" value="TreeGrafter"/>
</dbReference>
<dbReference type="AlphaFoldDB" id="A0A8H7T0Y0"/>
<evidence type="ECO:0000256" key="3">
    <source>
        <dbReference type="ARBA" id="ARBA00022490"/>
    </source>
</evidence>
<evidence type="ECO:0000256" key="9">
    <source>
        <dbReference type="SAM" id="MobiDB-lite"/>
    </source>
</evidence>
<dbReference type="Pfam" id="PF25084">
    <property type="entry name" value="LbH_EIF2B"/>
    <property type="match status" value="1"/>
</dbReference>
<evidence type="ECO:0000259" key="10">
    <source>
        <dbReference type="Pfam" id="PF25084"/>
    </source>
</evidence>
<sequence length="555" mass="60161">MPHALAMPAPGFQAIILCGPGSSFPTFTANPDENPKALIPIANRPMVWYPIDFCYRMGITNITLIAPPSSAPAIITALNTNPHLTSLPLPKPDLLAPKDLDQNTGTAEIFRLPEVRAVVQGDFIVLPCDLICELGGESLLESWMVKEAGLGGATGGGHEFTGPRMAIGGEKGGRRGGLGVWYETKGETVIKGEETDFIATSPIEAGPVPPSKTSLLKHVSKLVYSVPTDTLNDITEDKKSLPIRHSLIRAHSRIRMLSSHRDAHIYIFPAWVMDMINSNEHMDSIGEDVIGWWAKAGWQDGLGEKLGLTKIFSPSRLEISDENLLENSPEHDNIDFASLSTTWTSQLDSREEHDAKQKLVIPPILAYIHPKNTSLIRRVDTAPLLLSVSLQLAKLESIEAVGREASSPFAHQAKVAYPEGIASRTTVTRPDCLLAENVMVEEKCSIKESVIGANCQIKQGAKLTRCLLMDGVVVGKGCKLTGCILGKRAEIGEDSVLTDCEVQENLLVEPGTEDKNNKLMSSEGMEATEQEIQESFDNEDDAVMDDGSLDLGSTA</sequence>
<dbReference type="CDD" id="cd04652">
    <property type="entry name" value="LbH_eIF2B_gamma_C"/>
    <property type="match status" value="1"/>
</dbReference>
<dbReference type="InterPro" id="IPR029044">
    <property type="entry name" value="Nucleotide-diphossugar_trans"/>
</dbReference>
<protein>
    <recommendedName>
        <fullName evidence="6">Translation initiation factor eIF2B subunit gamma</fullName>
    </recommendedName>
    <alternativeName>
        <fullName evidence="7">eIF2B GDP-GTP exchange factor subunit gamma</fullName>
    </alternativeName>
</protein>
<evidence type="ECO:0000256" key="4">
    <source>
        <dbReference type="ARBA" id="ARBA00022540"/>
    </source>
</evidence>
<comment type="subcellular location">
    <subcellularLocation>
        <location evidence="1">Cytoplasm</location>
        <location evidence="1">Cytosol</location>
    </subcellularLocation>
</comment>
<dbReference type="InterPro" id="IPR051960">
    <property type="entry name" value="eIF2B_gamma"/>
</dbReference>
<reference evidence="11" key="1">
    <citation type="submission" date="2021-02" db="EMBL/GenBank/DDBJ databases">
        <title>Genome sequence Cadophora malorum strain M34.</title>
        <authorList>
            <person name="Stefanovic E."/>
            <person name="Vu D."/>
            <person name="Scully C."/>
            <person name="Dijksterhuis J."/>
            <person name="Roader J."/>
            <person name="Houbraken J."/>
        </authorList>
    </citation>
    <scope>NUCLEOTIDE SEQUENCE</scope>
    <source>
        <strain evidence="11">M34</strain>
    </source>
</reference>
<dbReference type="SUPFAM" id="SSF53448">
    <property type="entry name" value="Nucleotide-diphospho-sugar transferases"/>
    <property type="match status" value="1"/>
</dbReference>
<dbReference type="GO" id="GO:0003743">
    <property type="term" value="F:translation initiation factor activity"/>
    <property type="evidence" value="ECO:0007669"/>
    <property type="project" value="UniProtKB-KW"/>
</dbReference>
<feature type="compositionally biased region" description="Acidic residues" evidence="9">
    <location>
        <begin position="526"/>
        <end position="548"/>
    </location>
</feature>
<dbReference type="EMBL" id="JAFJYH010000371">
    <property type="protein sequence ID" value="KAG4412530.1"/>
    <property type="molecule type" value="Genomic_DNA"/>
</dbReference>
<evidence type="ECO:0000256" key="6">
    <source>
        <dbReference type="ARBA" id="ARBA00044196"/>
    </source>
</evidence>
<dbReference type="GO" id="GO:0005085">
    <property type="term" value="F:guanyl-nucleotide exchange factor activity"/>
    <property type="evidence" value="ECO:0007669"/>
    <property type="project" value="TreeGrafter"/>
</dbReference>
<evidence type="ECO:0000256" key="2">
    <source>
        <dbReference type="ARBA" id="ARBA00007878"/>
    </source>
</evidence>
<dbReference type="Gene3D" id="2.160.10.10">
    <property type="entry name" value="Hexapeptide repeat proteins"/>
    <property type="match status" value="1"/>
</dbReference>
<keyword evidence="5" id="KW-0648">Protein biosynthesis</keyword>
<evidence type="ECO:0000313" key="12">
    <source>
        <dbReference type="Proteomes" id="UP000664132"/>
    </source>
</evidence>
<dbReference type="PANTHER" id="PTHR45989:SF1">
    <property type="entry name" value="TRANSLATION INITIATION FACTOR EIF-2B SUBUNIT GAMMA"/>
    <property type="match status" value="1"/>
</dbReference>
<proteinExistence type="inferred from homology"/>
<evidence type="ECO:0000313" key="11">
    <source>
        <dbReference type="EMBL" id="KAG4412530.1"/>
    </source>
</evidence>
<comment type="caution">
    <text evidence="11">The sequence shown here is derived from an EMBL/GenBank/DDBJ whole genome shotgun (WGS) entry which is preliminary data.</text>
</comment>
<keyword evidence="3" id="KW-0963">Cytoplasm</keyword>
<keyword evidence="4" id="KW-0396">Initiation factor</keyword>